<dbReference type="AlphaFoldDB" id="A0A0P6XTM4"/>
<dbReference type="PROSITE" id="PS50983">
    <property type="entry name" value="FE_B12_PBP"/>
    <property type="match status" value="1"/>
</dbReference>
<sequence length="365" mass="41135">MKRLISLLIIAIFLHACSSIPVQEEHSSSASATPNQSFTVIDALGRQVTFTQPPSRIVITGKGMIFTLNAVFMFPEAHDRVAALGVANQGSGNFIPLIDPLFSKKVILQGDAGAEQIAAVQPDLVILKSYLAETMGPTIEALKIPIVYVDFETPEQYSRDLMILGKVFQNEPRAQELSDFYAKKVNDIQMQLKDRTIQPRVLMLFYNDKDGVVAFNVPPMSWMQSKMVDLAGGQPVWASANPGKGWAAVTVEQIAVWDPDHIFIISYEKNSAEIAQKLKNDPQWRLLRAVKENHLSGFPADMYSWDQADARWILGLSWMAARLHPDIFPKQDIIKETFEFYEQMYRVDTKLFESKIRPTFRGDLP</sequence>
<feature type="signal peptide" evidence="2">
    <location>
        <begin position="1"/>
        <end position="18"/>
    </location>
</feature>
<gene>
    <name evidence="4" type="ORF">ADN01_14850</name>
</gene>
<dbReference type="Pfam" id="PF01497">
    <property type="entry name" value="Peripla_BP_2"/>
    <property type="match status" value="1"/>
</dbReference>
<dbReference type="OrthoDB" id="9787830at2"/>
<evidence type="ECO:0000256" key="1">
    <source>
        <dbReference type="ARBA" id="ARBA00008814"/>
    </source>
</evidence>
<comment type="similarity">
    <text evidence="1">Belongs to the bacterial solute-binding protein 8 family.</text>
</comment>
<evidence type="ECO:0000313" key="4">
    <source>
        <dbReference type="EMBL" id="KPL78473.1"/>
    </source>
</evidence>
<dbReference type="STRING" id="229921.ADN01_14850"/>
<reference evidence="4 5" key="1">
    <citation type="submission" date="2015-07" db="EMBL/GenBank/DDBJ databases">
        <title>Genome sequence of Levilinea saccharolytica DSM 16555.</title>
        <authorList>
            <person name="Hemp J."/>
            <person name="Ward L.M."/>
            <person name="Pace L.A."/>
            <person name="Fischer W.W."/>
        </authorList>
    </citation>
    <scope>NUCLEOTIDE SEQUENCE [LARGE SCALE GENOMIC DNA]</scope>
    <source>
        <strain evidence="4 5">KIBI-1</strain>
    </source>
</reference>
<name>A0A0P6XTM4_9CHLR</name>
<dbReference type="Gene3D" id="1.20.58.2180">
    <property type="match status" value="1"/>
</dbReference>
<comment type="caution">
    <text evidence="4">The sequence shown here is derived from an EMBL/GenBank/DDBJ whole genome shotgun (WGS) entry which is preliminary data.</text>
</comment>
<evidence type="ECO:0000256" key="2">
    <source>
        <dbReference type="SAM" id="SignalP"/>
    </source>
</evidence>
<dbReference type="Gene3D" id="3.40.50.1980">
    <property type="entry name" value="Nitrogenase molybdenum iron protein domain"/>
    <property type="match status" value="2"/>
</dbReference>
<dbReference type="Proteomes" id="UP000050501">
    <property type="component" value="Unassembled WGS sequence"/>
</dbReference>
<dbReference type="InterPro" id="IPR050902">
    <property type="entry name" value="ABC_Transporter_SBP"/>
</dbReference>
<organism evidence="4 5">
    <name type="scientific">Levilinea saccharolytica</name>
    <dbReference type="NCBI Taxonomy" id="229921"/>
    <lineage>
        <taxon>Bacteria</taxon>
        <taxon>Bacillati</taxon>
        <taxon>Chloroflexota</taxon>
        <taxon>Anaerolineae</taxon>
        <taxon>Anaerolineales</taxon>
        <taxon>Anaerolineaceae</taxon>
        <taxon>Levilinea</taxon>
    </lineage>
</organism>
<evidence type="ECO:0000313" key="5">
    <source>
        <dbReference type="Proteomes" id="UP000050501"/>
    </source>
</evidence>
<dbReference type="PANTHER" id="PTHR30535:SF34">
    <property type="entry name" value="MOLYBDATE-BINDING PROTEIN MOLA"/>
    <property type="match status" value="1"/>
</dbReference>
<accession>A0A0P6XTM4</accession>
<keyword evidence="2" id="KW-0732">Signal</keyword>
<dbReference type="InterPro" id="IPR002491">
    <property type="entry name" value="ABC_transptr_periplasmic_BD"/>
</dbReference>
<dbReference type="RefSeq" id="WP_062418844.1">
    <property type="nucleotide sequence ID" value="NZ_DF967974.1"/>
</dbReference>
<feature type="chain" id="PRO_5006133223" description="Fe/B12 periplasmic-binding domain-containing protein" evidence="2">
    <location>
        <begin position="19"/>
        <end position="365"/>
    </location>
</feature>
<proteinExistence type="inferred from homology"/>
<keyword evidence="5" id="KW-1185">Reference proteome</keyword>
<protein>
    <recommendedName>
        <fullName evidence="3">Fe/B12 periplasmic-binding domain-containing protein</fullName>
    </recommendedName>
</protein>
<evidence type="ECO:0000259" key="3">
    <source>
        <dbReference type="PROSITE" id="PS50983"/>
    </source>
</evidence>
<feature type="domain" description="Fe/B12 periplasmic-binding" evidence="3">
    <location>
        <begin position="56"/>
        <end position="327"/>
    </location>
</feature>
<dbReference type="SUPFAM" id="SSF53807">
    <property type="entry name" value="Helical backbone' metal receptor"/>
    <property type="match status" value="1"/>
</dbReference>
<dbReference type="PANTHER" id="PTHR30535">
    <property type="entry name" value="VITAMIN B12-BINDING PROTEIN"/>
    <property type="match status" value="1"/>
</dbReference>
<dbReference type="EMBL" id="LGCM01000055">
    <property type="protein sequence ID" value="KPL78473.1"/>
    <property type="molecule type" value="Genomic_DNA"/>
</dbReference>